<organism evidence="9 10">
    <name type="scientific">Strongylocentrotus purpuratus</name>
    <name type="common">Purple sea urchin</name>
    <dbReference type="NCBI Taxonomy" id="7668"/>
    <lineage>
        <taxon>Eukaryota</taxon>
        <taxon>Metazoa</taxon>
        <taxon>Echinodermata</taxon>
        <taxon>Eleutherozoa</taxon>
        <taxon>Echinozoa</taxon>
        <taxon>Echinoidea</taxon>
        <taxon>Euechinoidea</taxon>
        <taxon>Echinacea</taxon>
        <taxon>Camarodonta</taxon>
        <taxon>Echinidea</taxon>
        <taxon>Strongylocentrotidae</taxon>
        <taxon>Strongylocentrotus</taxon>
    </lineage>
</organism>
<name>A0A7M7N8Z2_STRPU</name>
<reference evidence="9" key="2">
    <citation type="submission" date="2021-01" db="UniProtKB">
        <authorList>
            <consortium name="EnsemblMetazoa"/>
        </authorList>
    </citation>
    <scope>IDENTIFICATION</scope>
</reference>
<evidence type="ECO:0000256" key="3">
    <source>
        <dbReference type="PROSITE-ProRule" id="PRU00302"/>
    </source>
</evidence>
<feature type="compositionally biased region" description="Low complexity" evidence="4">
    <location>
        <begin position="504"/>
        <end position="567"/>
    </location>
</feature>
<dbReference type="InterPro" id="IPR016187">
    <property type="entry name" value="CTDL_fold"/>
</dbReference>
<dbReference type="InterPro" id="IPR001507">
    <property type="entry name" value="ZP_dom"/>
</dbReference>
<keyword evidence="2 3" id="KW-1015">Disulfide bond</keyword>
<protein>
    <submittedName>
        <fullName evidence="9">Uncharacterized protein</fullName>
    </submittedName>
</protein>
<dbReference type="InterPro" id="IPR042235">
    <property type="entry name" value="ZP-C_dom"/>
</dbReference>
<keyword evidence="3" id="KW-0768">Sushi</keyword>
<accession>A0A7M7N8Z2</accession>
<dbReference type="RefSeq" id="XP_030832945.1">
    <property type="nucleotide sequence ID" value="XM_030977085.1"/>
</dbReference>
<dbReference type="EnsemblMetazoa" id="XM_030977085">
    <property type="protein sequence ID" value="XP_030832945"/>
    <property type="gene ID" value="LOC581009"/>
</dbReference>
<dbReference type="InterPro" id="IPR000436">
    <property type="entry name" value="Sushi_SCR_CCP_dom"/>
</dbReference>
<feature type="domain" description="C-type lectin" evidence="6">
    <location>
        <begin position="113"/>
        <end position="237"/>
    </location>
</feature>
<dbReference type="PANTHER" id="PTHR11576">
    <property type="entry name" value="ZONA PELLUCIDA SPERM-BINDING PROTEIN 3"/>
    <property type="match status" value="1"/>
</dbReference>
<feature type="domain" description="ZP" evidence="8">
    <location>
        <begin position="835"/>
        <end position="1085"/>
    </location>
</feature>
<dbReference type="Pfam" id="PF23344">
    <property type="entry name" value="ZP-N"/>
    <property type="match status" value="1"/>
</dbReference>
<feature type="compositionally biased region" description="Low complexity" evidence="4">
    <location>
        <begin position="593"/>
        <end position="648"/>
    </location>
</feature>
<keyword evidence="1" id="KW-0732">Signal</keyword>
<dbReference type="InterPro" id="IPR001304">
    <property type="entry name" value="C-type_lectin-like"/>
</dbReference>
<dbReference type="Pfam" id="PF00059">
    <property type="entry name" value="Lectin_C"/>
    <property type="match status" value="2"/>
</dbReference>
<dbReference type="KEGG" id="spu:581009"/>
<feature type="compositionally biased region" description="Polar residues" evidence="4">
    <location>
        <begin position="729"/>
        <end position="783"/>
    </location>
</feature>
<feature type="domain" description="Sushi" evidence="7">
    <location>
        <begin position="384"/>
        <end position="443"/>
    </location>
</feature>
<evidence type="ECO:0000256" key="1">
    <source>
        <dbReference type="ARBA" id="ARBA00022729"/>
    </source>
</evidence>
<dbReference type="Gene3D" id="3.10.100.10">
    <property type="entry name" value="Mannose-Binding Protein A, subunit A"/>
    <property type="match status" value="2"/>
</dbReference>
<dbReference type="Pfam" id="PF00084">
    <property type="entry name" value="Sushi"/>
    <property type="match status" value="3"/>
</dbReference>
<dbReference type="InterPro" id="IPR016186">
    <property type="entry name" value="C-type_lectin-like/link_sf"/>
</dbReference>
<keyword evidence="5" id="KW-1133">Transmembrane helix</keyword>
<feature type="compositionally biased region" description="Pro residues" evidence="4">
    <location>
        <begin position="697"/>
        <end position="707"/>
    </location>
</feature>
<evidence type="ECO:0000259" key="8">
    <source>
        <dbReference type="PROSITE" id="PS51034"/>
    </source>
</evidence>
<dbReference type="Pfam" id="PF00100">
    <property type="entry name" value="Zona_pellucida"/>
    <property type="match status" value="1"/>
</dbReference>
<evidence type="ECO:0000256" key="5">
    <source>
        <dbReference type="SAM" id="Phobius"/>
    </source>
</evidence>
<evidence type="ECO:0000256" key="4">
    <source>
        <dbReference type="SAM" id="MobiDB-lite"/>
    </source>
</evidence>
<proteinExistence type="predicted"/>
<keyword evidence="10" id="KW-1185">Reference proteome</keyword>
<dbReference type="PROSITE" id="PS50041">
    <property type="entry name" value="C_TYPE_LECTIN_2"/>
    <property type="match status" value="2"/>
</dbReference>
<dbReference type="OMA" id="YICQYPG"/>
<dbReference type="SUPFAM" id="SSF57535">
    <property type="entry name" value="Complement control module/SCR domain"/>
    <property type="match status" value="4"/>
</dbReference>
<dbReference type="GeneID" id="581009"/>
<feature type="compositionally biased region" description="Polar residues" evidence="4">
    <location>
        <begin position="568"/>
        <end position="591"/>
    </location>
</feature>
<dbReference type="SMART" id="SM00032">
    <property type="entry name" value="CCP"/>
    <property type="match status" value="3"/>
</dbReference>
<keyword evidence="5" id="KW-0472">Membrane</keyword>
<dbReference type="InterPro" id="IPR035976">
    <property type="entry name" value="Sushi/SCR/CCP_sf"/>
</dbReference>
<dbReference type="InterPro" id="IPR055356">
    <property type="entry name" value="ZP-N"/>
</dbReference>
<feature type="domain" description="Sushi" evidence="7">
    <location>
        <begin position="1"/>
        <end position="38"/>
    </location>
</feature>
<dbReference type="CDD" id="cd00033">
    <property type="entry name" value="CCP"/>
    <property type="match status" value="3"/>
</dbReference>
<evidence type="ECO:0000259" key="6">
    <source>
        <dbReference type="PROSITE" id="PS50041"/>
    </source>
</evidence>
<dbReference type="PROSITE" id="PS51034">
    <property type="entry name" value="ZP_2"/>
    <property type="match status" value="1"/>
</dbReference>
<dbReference type="PROSITE" id="PS50923">
    <property type="entry name" value="SUSHI"/>
    <property type="match status" value="4"/>
</dbReference>
<feature type="disulfide bond" evidence="3">
    <location>
        <begin position="474"/>
        <end position="501"/>
    </location>
</feature>
<dbReference type="CDD" id="cd00037">
    <property type="entry name" value="CLECT"/>
    <property type="match status" value="2"/>
</dbReference>
<dbReference type="Gene3D" id="2.60.40.3210">
    <property type="entry name" value="Zona pellucida, ZP-N domain"/>
    <property type="match status" value="1"/>
</dbReference>
<evidence type="ECO:0000313" key="10">
    <source>
        <dbReference type="Proteomes" id="UP000007110"/>
    </source>
</evidence>
<dbReference type="InterPro" id="IPR018378">
    <property type="entry name" value="C-type_lectin_CS"/>
</dbReference>
<reference evidence="10" key="1">
    <citation type="submission" date="2015-02" db="EMBL/GenBank/DDBJ databases">
        <title>Genome sequencing for Strongylocentrotus purpuratus.</title>
        <authorList>
            <person name="Murali S."/>
            <person name="Liu Y."/>
            <person name="Vee V."/>
            <person name="English A."/>
            <person name="Wang M."/>
            <person name="Skinner E."/>
            <person name="Han Y."/>
            <person name="Muzny D.M."/>
            <person name="Worley K.C."/>
            <person name="Gibbs R.A."/>
        </authorList>
    </citation>
    <scope>NUCLEOTIDE SEQUENCE</scope>
</reference>
<dbReference type="SMART" id="SM00034">
    <property type="entry name" value="CLECT"/>
    <property type="match status" value="2"/>
</dbReference>
<comment type="caution">
    <text evidence="3">Lacks conserved residue(s) required for the propagation of feature annotation.</text>
</comment>
<dbReference type="Gene3D" id="2.10.70.10">
    <property type="entry name" value="Complement Module, domain 1"/>
    <property type="match status" value="4"/>
</dbReference>
<dbReference type="AlphaFoldDB" id="A0A7M7N8Z2"/>
<feature type="region of interest" description="Disordered" evidence="4">
    <location>
        <begin position="487"/>
        <end position="816"/>
    </location>
</feature>
<feature type="compositionally biased region" description="Polar residues" evidence="4">
    <location>
        <begin position="487"/>
        <end position="498"/>
    </location>
</feature>
<keyword evidence="5" id="KW-0812">Transmembrane</keyword>
<feature type="compositionally biased region" description="Low complexity" evidence="4">
    <location>
        <begin position="658"/>
        <end position="695"/>
    </location>
</feature>
<dbReference type="Gene3D" id="2.60.40.4100">
    <property type="entry name" value="Zona pellucida, ZP-C domain"/>
    <property type="match status" value="1"/>
</dbReference>
<evidence type="ECO:0000259" key="7">
    <source>
        <dbReference type="PROSITE" id="PS50923"/>
    </source>
</evidence>
<dbReference type="PANTHER" id="PTHR11576:SF22">
    <property type="entry name" value="ONCOPROTEIN INDUCED TRANSCRIPT 3"/>
    <property type="match status" value="1"/>
</dbReference>
<dbReference type="PROSITE" id="PS00615">
    <property type="entry name" value="C_TYPE_LECTIN_1"/>
    <property type="match status" value="1"/>
</dbReference>
<feature type="domain" description="C-type lectin" evidence="6">
    <location>
        <begin position="257"/>
        <end position="376"/>
    </location>
</feature>
<feature type="domain" description="Sushi" evidence="7">
    <location>
        <begin position="444"/>
        <end position="503"/>
    </location>
</feature>
<dbReference type="SMART" id="SM00241">
    <property type="entry name" value="ZP"/>
    <property type="match status" value="1"/>
</dbReference>
<dbReference type="Proteomes" id="UP000007110">
    <property type="component" value="Unassembled WGS sequence"/>
</dbReference>
<dbReference type="InParanoid" id="A0A7M7N8Z2"/>
<sequence length="1186" mass="125574">MIYACDPGHLMDAEQDSVVLLCNTSSGEWSGRMPICNRIQCPDPAVPNFGSVEGSGRSYGDEVTFSCESNFRLLDPTVTSTCTQYGSWSEKTPTCMPDLSNVDVCPSGSWNYIDEACFLASDDGKDWAEARDDCATISPDNPYGQLAKIPDQSTQEFLAGKLQGRINSYWIGAFEGLKWYWEGSDSEAQYFSWADGEPNGATDEKICIQLKGVPSSEFDNYDWNDESCGVSNPFICEFEQACPVTIPGLADSPQVPYGTNCAVFVTIWNSWDNARSYCSDKSGQLVEIATEVQQQLLVSMANEEDDGSRPNWWIGGFRDDSKPDEEVLFLDGPAVTNPFWAPGQPSRGFERCTDLLDDDFSWNDERCATNRGYICQYPGKRGPQQCSDPGASAHGTYITSYPNWLFGSYVTFSCDAGYELDGGERIECGQDGSYSGDRPECKPVSCSSSFPTLPNSDLYEPNTTEYRSVVVYLCQEQYYPVGDVSSVCQTDSSWSQPTGRCEETLPTTLEISSTSISTTPSSGPGNPSTPSSGPENPSSPSSGPENPSTPSSGPGNPSTASSGPGNPLTSSLGPGNPSTSSSAPGNPSTPSLGPENPSNPSSGPGNPSTPSSGPGNPSTPSSAPGNPSTPSSAPGNPSTSSSGPENPSIPSSAPGNPSTPSSAPGDPSTPSSGPGNPSTPSSGPGNPSTSSSAPGDPSTPSPAPGNPSTPSSAPGNPSTSSSAPGNPSIPSSAPGNPSTPSSAPGNPSTPSSAPGNLSTSSSAPGNPSIPSSAPGNPSTPSSAPGNPSTSSLGPGNPSTPSSGPENRTTHFPGVGNATTVFSRTTASTDSMILLQCGYFSMTVTIPLTLVGGVTSGEDLHLLDDDDCTGMISEDKRFISITTNLTDCNNKIKEYDTQIVYSNAVVERTADSPITRLKKVYVPFSCAYNRSGNVELDSYQITYYELNSTKVSVGHYEFALDIFKDDDFEEKYADSEYPVDVNLDKELHFGASVPSQDGSLDVSIKSCVATPSASYNDVQWTIIRDGCAVEMSTHIEDEALGFVGVTMNTFRFVELGNRVYIHCDLLVCRAITGNESSECDTACVGTSGNRARRDVGENRLQLKRIMKGPLRLRRRANIHPSLDNKLDSEETPAVHPIFNIWIMTIVAMATLCVLIIGVLFVLMRRMTSYDQTHEVGKCPEKGTRACY</sequence>
<feature type="disulfide bond" evidence="3">
    <location>
        <begin position="414"/>
        <end position="441"/>
    </location>
</feature>
<feature type="transmembrane region" description="Helical" evidence="5">
    <location>
        <begin position="1139"/>
        <end position="1161"/>
    </location>
</feature>
<evidence type="ECO:0000313" key="9">
    <source>
        <dbReference type="EnsemblMetazoa" id="XP_030832945"/>
    </source>
</evidence>
<feature type="compositionally biased region" description="Low complexity" evidence="4">
    <location>
        <begin position="708"/>
        <end position="728"/>
    </location>
</feature>
<dbReference type="SUPFAM" id="SSF56436">
    <property type="entry name" value="C-type lectin-like"/>
    <property type="match status" value="2"/>
</dbReference>
<dbReference type="OrthoDB" id="2015116at2759"/>
<feature type="domain" description="Sushi" evidence="7">
    <location>
        <begin position="39"/>
        <end position="97"/>
    </location>
</feature>
<evidence type="ECO:0000256" key="2">
    <source>
        <dbReference type="ARBA" id="ARBA00023157"/>
    </source>
</evidence>
<feature type="compositionally biased region" description="Low complexity" evidence="4">
    <location>
        <begin position="784"/>
        <end position="804"/>
    </location>
</feature>
<dbReference type="InterPro" id="IPR055355">
    <property type="entry name" value="ZP-C"/>
</dbReference>